<reference evidence="3" key="1">
    <citation type="journal article" date="2017" name="Nat. Ecol. Evol.">
        <title>Genome expansion and lineage-specific genetic innovations in the forest pathogenic fungi Armillaria.</title>
        <authorList>
            <person name="Sipos G."/>
            <person name="Prasanna A.N."/>
            <person name="Walter M.C."/>
            <person name="O'Connor E."/>
            <person name="Balint B."/>
            <person name="Krizsan K."/>
            <person name="Kiss B."/>
            <person name="Hess J."/>
            <person name="Varga T."/>
            <person name="Slot J."/>
            <person name="Riley R."/>
            <person name="Boka B."/>
            <person name="Rigling D."/>
            <person name="Barry K."/>
            <person name="Lee J."/>
            <person name="Mihaltcheva S."/>
            <person name="LaButti K."/>
            <person name="Lipzen A."/>
            <person name="Waldron R."/>
            <person name="Moloney N.M."/>
            <person name="Sperisen C."/>
            <person name="Kredics L."/>
            <person name="Vagvoelgyi C."/>
            <person name="Patrignani A."/>
            <person name="Fitzpatrick D."/>
            <person name="Nagy I."/>
            <person name="Doyle S."/>
            <person name="Anderson J.B."/>
            <person name="Grigoriev I.V."/>
            <person name="Gueldener U."/>
            <person name="Muensterkoetter M."/>
            <person name="Nagy L.G."/>
        </authorList>
    </citation>
    <scope>NUCLEOTIDE SEQUENCE [LARGE SCALE GENOMIC DNA]</scope>
    <source>
        <strain evidence="3">28-4</strain>
    </source>
</reference>
<feature type="region of interest" description="Disordered" evidence="1">
    <location>
        <begin position="32"/>
        <end position="53"/>
    </location>
</feature>
<feature type="compositionally biased region" description="Basic and acidic residues" evidence="1">
    <location>
        <begin position="90"/>
        <end position="105"/>
    </location>
</feature>
<name>A0A2H3B620_9AGAR</name>
<keyword evidence="3" id="KW-1185">Reference proteome</keyword>
<evidence type="ECO:0000313" key="2">
    <source>
        <dbReference type="EMBL" id="PBK59283.1"/>
    </source>
</evidence>
<dbReference type="EMBL" id="KZ293508">
    <property type="protein sequence ID" value="PBK59283.1"/>
    <property type="molecule type" value="Genomic_DNA"/>
</dbReference>
<feature type="region of interest" description="Disordered" evidence="1">
    <location>
        <begin position="81"/>
        <end position="105"/>
    </location>
</feature>
<protein>
    <submittedName>
        <fullName evidence="2">Uncharacterized protein</fullName>
    </submittedName>
</protein>
<evidence type="ECO:0000313" key="3">
    <source>
        <dbReference type="Proteomes" id="UP000218334"/>
    </source>
</evidence>
<gene>
    <name evidence="2" type="ORF">ARMSODRAFT_805311</name>
</gene>
<sequence>MKRDGEPHPCVARFSAASRTLTNALVLSLRSTSSTGRDTRRLSSSNFPNKRARPCVSRSSLSFCVETVSCFSGDCGETVSGPRLPSPFPEDNRERSDEDGVEPKCARKESKAVRIGFLGCSRVVSGTSEGGVSALDLPFVSGVRPTALGVLPSVSVALDLPFRSGGSMTEVGASGTFARAVEGSSKGVVVEAGGSGKGDDALLALG</sequence>
<proteinExistence type="predicted"/>
<organism evidence="2 3">
    <name type="scientific">Armillaria solidipes</name>
    <dbReference type="NCBI Taxonomy" id="1076256"/>
    <lineage>
        <taxon>Eukaryota</taxon>
        <taxon>Fungi</taxon>
        <taxon>Dikarya</taxon>
        <taxon>Basidiomycota</taxon>
        <taxon>Agaricomycotina</taxon>
        <taxon>Agaricomycetes</taxon>
        <taxon>Agaricomycetidae</taxon>
        <taxon>Agaricales</taxon>
        <taxon>Marasmiineae</taxon>
        <taxon>Physalacriaceae</taxon>
        <taxon>Armillaria</taxon>
    </lineage>
</organism>
<dbReference type="AlphaFoldDB" id="A0A2H3B620"/>
<accession>A0A2H3B620</accession>
<dbReference type="Proteomes" id="UP000218334">
    <property type="component" value="Unassembled WGS sequence"/>
</dbReference>
<evidence type="ECO:0000256" key="1">
    <source>
        <dbReference type="SAM" id="MobiDB-lite"/>
    </source>
</evidence>